<dbReference type="RefSeq" id="WP_115773144.1">
    <property type="nucleotide sequence ID" value="NZ_PIOC01000016.1"/>
</dbReference>
<dbReference type="InterPro" id="IPR004872">
    <property type="entry name" value="Lipoprotein_NlpA"/>
</dbReference>
<evidence type="ECO:0000256" key="4">
    <source>
        <dbReference type="ARBA" id="ARBA00023139"/>
    </source>
</evidence>
<evidence type="ECO:0000313" key="10">
    <source>
        <dbReference type="Proteomes" id="UP000257143"/>
    </source>
</evidence>
<dbReference type="GO" id="GO:0016020">
    <property type="term" value="C:membrane"/>
    <property type="evidence" value="ECO:0007669"/>
    <property type="project" value="UniProtKB-SubCell"/>
</dbReference>
<organism evidence="9 10">
    <name type="scientific">Oceanobacillus arenosus</name>
    <dbReference type="NCBI Taxonomy" id="1229153"/>
    <lineage>
        <taxon>Bacteria</taxon>
        <taxon>Bacillati</taxon>
        <taxon>Bacillota</taxon>
        <taxon>Bacilli</taxon>
        <taxon>Bacillales</taxon>
        <taxon>Bacillaceae</taxon>
        <taxon>Oceanobacillus</taxon>
    </lineage>
</organism>
<gene>
    <name evidence="9" type="ORF">CWR48_10185</name>
</gene>
<keyword evidence="2 8" id="KW-0732">Signal</keyword>
<comment type="subcellular location">
    <subcellularLocation>
        <location evidence="1">Membrane</location>
        <topology evidence="1">Lipid-anchor</topology>
    </subcellularLocation>
</comment>
<dbReference type="SUPFAM" id="SSF53850">
    <property type="entry name" value="Periplasmic binding protein-like II"/>
    <property type="match status" value="1"/>
</dbReference>
<evidence type="ECO:0000313" key="9">
    <source>
        <dbReference type="EMBL" id="RDW18684.1"/>
    </source>
</evidence>
<comment type="similarity">
    <text evidence="6">Belongs to the nlpA lipoprotein family.</text>
</comment>
<comment type="caution">
    <text evidence="9">The sequence shown here is derived from an EMBL/GenBank/DDBJ whole genome shotgun (WGS) entry which is preliminary data.</text>
</comment>
<dbReference type="Proteomes" id="UP000257143">
    <property type="component" value="Unassembled WGS sequence"/>
</dbReference>
<feature type="chain" id="PRO_5017768441" description="Lipoprotein" evidence="8">
    <location>
        <begin position="25"/>
        <end position="282"/>
    </location>
</feature>
<evidence type="ECO:0000256" key="1">
    <source>
        <dbReference type="ARBA" id="ARBA00004635"/>
    </source>
</evidence>
<evidence type="ECO:0000256" key="7">
    <source>
        <dbReference type="PIRSR" id="PIRSR002854-1"/>
    </source>
</evidence>
<evidence type="ECO:0000256" key="6">
    <source>
        <dbReference type="PIRNR" id="PIRNR002854"/>
    </source>
</evidence>
<dbReference type="EMBL" id="PIOC01000016">
    <property type="protein sequence ID" value="RDW18684.1"/>
    <property type="molecule type" value="Genomic_DNA"/>
</dbReference>
<protein>
    <recommendedName>
        <fullName evidence="6">Lipoprotein</fullName>
    </recommendedName>
</protein>
<name>A0A3D8PRS1_9BACI</name>
<feature type="lipid moiety-binding region" description="S-diacylglycerol cysteine" evidence="7">
    <location>
        <position position="19"/>
    </location>
</feature>
<dbReference type="PIRSF" id="PIRSF002854">
    <property type="entry name" value="MetQ"/>
    <property type="match status" value="1"/>
</dbReference>
<keyword evidence="4" id="KW-0564">Palmitate</keyword>
<dbReference type="Gene3D" id="3.40.190.10">
    <property type="entry name" value="Periplasmic binding protein-like II"/>
    <property type="match status" value="2"/>
</dbReference>
<keyword evidence="5 6" id="KW-0449">Lipoprotein</keyword>
<evidence type="ECO:0000256" key="3">
    <source>
        <dbReference type="ARBA" id="ARBA00023136"/>
    </source>
</evidence>
<dbReference type="PANTHER" id="PTHR30429">
    <property type="entry name" value="D-METHIONINE-BINDING LIPOPROTEIN METQ"/>
    <property type="match status" value="1"/>
</dbReference>
<sequence length="282" mass="30778">MKKYLTLIALLAVLVLAACGGSNSKENDSTKTTEGQDENVVLKVGASSTPHAEILEEAVPLLEEEGITLEIVPYEDYVLPNDDLANGDLDANYFQHLPFLEETIGNTGYELESIGGIHVEPMGVYSQNIKSVDDIPDSAEVILSNSVADHERILKLFEAEGLITLDENAEEITIDSIVDNPKNLVFSPDYAPEILPELYHNEADALVVINTNYAIGADLNPIDDALFIEGEESDYVNVIAVRSEDKDEESLKKLVDVLQSEEIANFILEKYNGAIVPVGGTK</sequence>
<dbReference type="PROSITE" id="PS51257">
    <property type="entry name" value="PROKAR_LIPOPROTEIN"/>
    <property type="match status" value="1"/>
</dbReference>
<feature type="signal peptide" evidence="8">
    <location>
        <begin position="1"/>
        <end position="24"/>
    </location>
</feature>
<keyword evidence="10" id="KW-1185">Reference proteome</keyword>
<proteinExistence type="inferred from homology"/>
<keyword evidence="3" id="KW-0472">Membrane</keyword>
<dbReference type="AlphaFoldDB" id="A0A3D8PRS1"/>
<dbReference type="OrthoDB" id="9812878at2"/>
<dbReference type="PANTHER" id="PTHR30429:SF0">
    <property type="entry name" value="METHIONINE-BINDING LIPOPROTEIN METQ"/>
    <property type="match status" value="1"/>
</dbReference>
<accession>A0A3D8PRS1</accession>
<evidence type="ECO:0000256" key="2">
    <source>
        <dbReference type="ARBA" id="ARBA00022729"/>
    </source>
</evidence>
<evidence type="ECO:0000256" key="8">
    <source>
        <dbReference type="SAM" id="SignalP"/>
    </source>
</evidence>
<evidence type="ECO:0000256" key="5">
    <source>
        <dbReference type="ARBA" id="ARBA00023288"/>
    </source>
</evidence>
<reference evidence="10" key="1">
    <citation type="submission" date="2017-11" db="EMBL/GenBank/DDBJ databases">
        <authorList>
            <person name="Zhu W."/>
        </authorList>
    </citation>
    <scope>NUCLEOTIDE SEQUENCE [LARGE SCALE GENOMIC DNA]</scope>
    <source>
        <strain evidence="10">CAU 1183</strain>
    </source>
</reference>
<dbReference type="Pfam" id="PF03180">
    <property type="entry name" value="Lipoprotein_9"/>
    <property type="match status" value="1"/>
</dbReference>